<evidence type="ECO:0000256" key="9">
    <source>
        <dbReference type="ARBA" id="ARBA00022884"/>
    </source>
</evidence>
<dbReference type="GO" id="GO:0006417">
    <property type="term" value="P:regulation of translation"/>
    <property type="evidence" value="ECO:0007669"/>
    <property type="project" value="UniProtKB-KW"/>
</dbReference>
<name>A0AAD2E9Q8_9LAMI</name>
<keyword evidence="12" id="KW-0539">Nucleus</keyword>
<dbReference type="GO" id="GO:0000184">
    <property type="term" value="P:nuclear-transcribed mRNA catabolic process, nonsense-mediated decay"/>
    <property type="evidence" value="ECO:0007669"/>
    <property type="project" value="UniProtKB-KW"/>
</dbReference>
<feature type="compositionally biased region" description="Low complexity" evidence="13">
    <location>
        <begin position="629"/>
        <end position="643"/>
    </location>
</feature>
<feature type="compositionally biased region" description="Basic and acidic residues" evidence="13">
    <location>
        <begin position="37"/>
        <end position="49"/>
    </location>
</feature>
<keyword evidence="11" id="KW-0508">mRNA splicing</keyword>
<feature type="compositionally biased region" description="Basic residues" evidence="13">
    <location>
        <begin position="254"/>
        <end position="266"/>
    </location>
</feature>
<evidence type="ECO:0000313" key="16">
    <source>
        <dbReference type="Proteomes" id="UP000834106"/>
    </source>
</evidence>
<keyword evidence="8" id="KW-0810">Translation regulation</keyword>
<dbReference type="SMART" id="SM01044">
    <property type="entry name" value="Btz"/>
    <property type="match status" value="1"/>
</dbReference>
<feature type="compositionally biased region" description="Polar residues" evidence="13">
    <location>
        <begin position="453"/>
        <end position="483"/>
    </location>
</feature>
<feature type="compositionally biased region" description="Basic and acidic residues" evidence="13">
    <location>
        <begin position="216"/>
        <end position="228"/>
    </location>
</feature>
<comment type="subcellular location">
    <subcellularLocation>
        <location evidence="2">Cytoplasm</location>
    </subcellularLocation>
    <subcellularLocation>
        <location evidence="1">Nucleus</location>
    </subcellularLocation>
</comment>
<evidence type="ECO:0000256" key="5">
    <source>
        <dbReference type="ARBA" id="ARBA00022490"/>
    </source>
</evidence>
<feature type="compositionally biased region" description="Polar residues" evidence="13">
    <location>
        <begin position="289"/>
        <end position="302"/>
    </location>
</feature>
<feature type="region of interest" description="Disordered" evidence="13">
    <location>
        <begin position="453"/>
        <end position="513"/>
    </location>
</feature>
<keyword evidence="5" id="KW-0963">Cytoplasm</keyword>
<keyword evidence="10" id="KW-0866">Nonsense-mediated mRNA decay</keyword>
<feature type="domain" description="Btz" evidence="14">
    <location>
        <begin position="95"/>
        <end position="213"/>
    </location>
</feature>
<evidence type="ECO:0000256" key="4">
    <source>
        <dbReference type="ARBA" id="ARBA00022448"/>
    </source>
</evidence>
<dbReference type="GO" id="GO:0006397">
    <property type="term" value="P:mRNA processing"/>
    <property type="evidence" value="ECO:0007669"/>
    <property type="project" value="UniProtKB-KW"/>
</dbReference>
<keyword evidence="6" id="KW-0507">mRNA processing</keyword>
<sequence length="717" mass="78541">MAEDVEVEYESDPEEAKLSLKMRRREASDDEEEGEEGGERRAKAVRPIESDGESDGQGAAAEYEEEYEDEEYVEEEEEEYEESGGGEVEVVAVEKIEEDNGGLEGQLKEDKRRVRNDVSEINDDSHIDDGNQEEQKKEIEPYAVPVAGTFYMHDDRFQDNAGGLHRRTLGGRKLWESKNRSKWGHDKFEELTTHEWHHEERRKTSRGRSRGRGRKRGSDCGYARENRPRVYNNNNNNNNNQNSDKNQNNSVKGVRGRGPRRYRPSFKNHNEAPLTQNKQSVKSVEKPSRVNSGRTSAPTPNVESDAFPPRKQMFASNLSIASPPFYPSGSSTKGTSLPLKSDVQAGTTNQNIQPSIADKRFTLAQSSARVHGKNVVGSIGLDTLYIDYSISAVAEKPLNALQMLPSGSPSFNSTQLQQSRGQGRTMTSLAKMAYKPVSNNQVNRVPPATLLQTAQKNPGQGRGLSSVQASDQQSLQRATSGKRASSPPKADVPANSFETEELKSLSDSSKSKTALVAKEKGSVKGSGRGSFLYGDVQVMGASGNMGSGHGDQNFPAFLPVMQFGGQHPGGGIGVPAVGMAFPGYVAQPHLGLGNSEMTWLPVFAGAAGTLGAKYSTYLSVDGSYHTRPSGQTSSAVSTSSKETSTTKDSNDWNPTQKPEVANDDFGQRQKNPRRYTEMKFDHCSFGAASRLGPLCSPILNLEHFGLPHIWDNLGIRD</sequence>
<feature type="compositionally biased region" description="Basic and acidic residues" evidence="13">
    <location>
        <begin position="106"/>
        <end position="139"/>
    </location>
</feature>
<gene>
    <name evidence="15" type="ORF">FPE_LOCUS27396</name>
</gene>
<dbReference type="GO" id="GO:0051028">
    <property type="term" value="P:mRNA transport"/>
    <property type="evidence" value="ECO:0007669"/>
    <property type="project" value="UniProtKB-KW"/>
</dbReference>
<keyword evidence="9" id="KW-0694">RNA-binding</keyword>
<accession>A0AAD2E9Q8</accession>
<keyword evidence="7" id="KW-0509">mRNA transport</keyword>
<dbReference type="InterPro" id="IPR018545">
    <property type="entry name" value="Btz_dom"/>
</dbReference>
<feature type="region of interest" description="Disordered" evidence="13">
    <location>
        <begin position="626"/>
        <end position="669"/>
    </location>
</feature>
<evidence type="ECO:0000256" key="6">
    <source>
        <dbReference type="ARBA" id="ARBA00022664"/>
    </source>
</evidence>
<evidence type="ECO:0000256" key="2">
    <source>
        <dbReference type="ARBA" id="ARBA00004496"/>
    </source>
</evidence>
<evidence type="ECO:0000256" key="8">
    <source>
        <dbReference type="ARBA" id="ARBA00022845"/>
    </source>
</evidence>
<feature type="compositionally biased region" description="Basic residues" evidence="13">
    <location>
        <begin position="203"/>
        <end position="215"/>
    </location>
</feature>
<dbReference type="PANTHER" id="PTHR46837:SF5">
    <property type="entry name" value="PROTEIN MLN51 HOMOLOG"/>
    <property type="match status" value="1"/>
</dbReference>
<evidence type="ECO:0000259" key="14">
    <source>
        <dbReference type="SMART" id="SM01044"/>
    </source>
</evidence>
<feature type="compositionally biased region" description="Acidic residues" evidence="13">
    <location>
        <begin position="1"/>
        <end position="13"/>
    </location>
</feature>
<organism evidence="15 16">
    <name type="scientific">Fraxinus pennsylvanica</name>
    <dbReference type="NCBI Taxonomy" id="56036"/>
    <lineage>
        <taxon>Eukaryota</taxon>
        <taxon>Viridiplantae</taxon>
        <taxon>Streptophyta</taxon>
        <taxon>Embryophyta</taxon>
        <taxon>Tracheophyta</taxon>
        <taxon>Spermatophyta</taxon>
        <taxon>Magnoliopsida</taxon>
        <taxon>eudicotyledons</taxon>
        <taxon>Gunneridae</taxon>
        <taxon>Pentapetalae</taxon>
        <taxon>asterids</taxon>
        <taxon>lamiids</taxon>
        <taxon>Lamiales</taxon>
        <taxon>Oleaceae</taxon>
        <taxon>Oleeae</taxon>
        <taxon>Fraxinus</taxon>
    </lineage>
</organism>
<feature type="region of interest" description="Disordered" evidence="13">
    <location>
        <begin position="1"/>
        <end position="139"/>
    </location>
</feature>
<reference evidence="15" key="1">
    <citation type="submission" date="2023-05" db="EMBL/GenBank/DDBJ databases">
        <authorList>
            <person name="Huff M."/>
        </authorList>
    </citation>
    <scope>NUCLEOTIDE SEQUENCE</scope>
</reference>
<feature type="compositionally biased region" description="Acidic residues" evidence="13">
    <location>
        <begin position="62"/>
        <end position="84"/>
    </location>
</feature>
<dbReference type="PANTHER" id="PTHR46837">
    <property type="entry name" value="PROTEIN MLN51 HOMOLOG"/>
    <property type="match status" value="1"/>
</dbReference>
<proteinExistence type="inferred from homology"/>
<evidence type="ECO:0000256" key="1">
    <source>
        <dbReference type="ARBA" id="ARBA00004123"/>
    </source>
</evidence>
<evidence type="ECO:0000256" key="12">
    <source>
        <dbReference type="ARBA" id="ARBA00023242"/>
    </source>
</evidence>
<feature type="region of interest" description="Disordered" evidence="13">
    <location>
        <begin position="195"/>
        <end position="309"/>
    </location>
</feature>
<keyword evidence="16" id="KW-1185">Reference proteome</keyword>
<feature type="compositionally biased region" description="Low complexity" evidence="13">
    <location>
        <begin position="232"/>
        <end position="250"/>
    </location>
</feature>
<dbReference type="Proteomes" id="UP000834106">
    <property type="component" value="Chromosome 17"/>
</dbReference>
<evidence type="ECO:0000256" key="3">
    <source>
        <dbReference type="ARBA" id="ARBA00009548"/>
    </source>
</evidence>
<dbReference type="EMBL" id="OU503052">
    <property type="protein sequence ID" value="CAI9779966.1"/>
    <property type="molecule type" value="Genomic_DNA"/>
</dbReference>
<evidence type="ECO:0000256" key="10">
    <source>
        <dbReference type="ARBA" id="ARBA00023161"/>
    </source>
</evidence>
<dbReference type="GO" id="GO:0008380">
    <property type="term" value="P:RNA splicing"/>
    <property type="evidence" value="ECO:0007669"/>
    <property type="project" value="UniProtKB-KW"/>
</dbReference>
<dbReference type="GO" id="GO:0003729">
    <property type="term" value="F:mRNA binding"/>
    <property type="evidence" value="ECO:0007669"/>
    <property type="project" value="InterPro"/>
</dbReference>
<dbReference type="GO" id="GO:0035145">
    <property type="term" value="C:exon-exon junction complex"/>
    <property type="evidence" value="ECO:0007669"/>
    <property type="project" value="InterPro"/>
</dbReference>
<protein>
    <recommendedName>
        <fullName evidence="14">Btz domain-containing protein</fullName>
    </recommendedName>
</protein>
<dbReference type="InterPro" id="IPR044796">
    <property type="entry name" value="MLN51_plant"/>
</dbReference>
<evidence type="ECO:0000256" key="13">
    <source>
        <dbReference type="SAM" id="MobiDB-lite"/>
    </source>
</evidence>
<keyword evidence="4" id="KW-0813">Transport</keyword>
<evidence type="ECO:0000313" key="15">
    <source>
        <dbReference type="EMBL" id="CAI9779966.1"/>
    </source>
</evidence>
<evidence type="ECO:0000256" key="7">
    <source>
        <dbReference type="ARBA" id="ARBA00022816"/>
    </source>
</evidence>
<dbReference type="Pfam" id="PF09405">
    <property type="entry name" value="Btz"/>
    <property type="match status" value="1"/>
</dbReference>
<feature type="compositionally biased region" description="Polar residues" evidence="13">
    <location>
        <begin position="273"/>
        <end position="282"/>
    </location>
</feature>
<dbReference type="GO" id="GO:0005737">
    <property type="term" value="C:cytoplasm"/>
    <property type="evidence" value="ECO:0007669"/>
    <property type="project" value="UniProtKB-SubCell"/>
</dbReference>
<comment type="similarity">
    <text evidence="3">Belongs to the CASC3 family.</text>
</comment>
<dbReference type="AlphaFoldDB" id="A0AAD2E9Q8"/>
<evidence type="ECO:0000256" key="11">
    <source>
        <dbReference type="ARBA" id="ARBA00023187"/>
    </source>
</evidence>